<evidence type="ECO:0000313" key="4">
    <source>
        <dbReference type="Proteomes" id="UP000762676"/>
    </source>
</evidence>
<accession>A0AAV4GJ34</accession>
<feature type="transmembrane region" description="Helical" evidence="2">
    <location>
        <begin position="7"/>
        <end position="34"/>
    </location>
</feature>
<feature type="compositionally biased region" description="Basic and acidic residues" evidence="1">
    <location>
        <begin position="141"/>
        <end position="166"/>
    </location>
</feature>
<sequence>MLYLVVVVVVVVIYVVVVIVGLEVVVVLVVVVVVVVVVHVVVVVVVVVVGVVVVLVIVGWVRPRPPLPALGNSTIRWAGSTLFQAKPFNDRSTQETGATPFNSSTDGSSELKTTQADNVNVHKKAQEKVDVQKQAGNLSEKSQEEVDFQKQAENLSEKSQEKVDARKHTEKIVVPVAATGGKRPADPGPKRAYVTYNDSVVIQCLDSSPYVFCSGRPPARSKTDQAADAARHPPWKFSLARELGWTPPVDFSSCPYNNCVDVGAHAQADTDAVAFNGVGLSDGYSGPHRSAGSSQTWLFMAWESPTHTRASFLSSKLPEFRINIL</sequence>
<evidence type="ECO:0000256" key="2">
    <source>
        <dbReference type="SAM" id="Phobius"/>
    </source>
</evidence>
<evidence type="ECO:0000313" key="3">
    <source>
        <dbReference type="EMBL" id="GFR85732.1"/>
    </source>
</evidence>
<dbReference type="Proteomes" id="UP000762676">
    <property type="component" value="Unassembled WGS sequence"/>
</dbReference>
<feature type="compositionally biased region" description="Polar residues" evidence="1">
    <location>
        <begin position="94"/>
        <end position="111"/>
    </location>
</feature>
<dbReference type="AlphaFoldDB" id="A0AAV4GJ34"/>
<comment type="caution">
    <text evidence="3">The sequence shown here is derived from an EMBL/GenBank/DDBJ whole genome shotgun (WGS) entry which is preliminary data.</text>
</comment>
<feature type="region of interest" description="Disordered" evidence="1">
    <location>
        <begin position="90"/>
        <end position="111"/>
    </location>
</feature>
<keyword evidence="2" id="KW-0472">Membrane</keyword>
<organism evidence="3 4">
    <name type="scientific">Elysia marginata</name>
    <dbReference type="NCBI Taxonomy" id="1093978"/>
    <lineage>
        <taxon>Eukaryota</taxon>
        <taxon>Metazoa</taxon>
        <taxon>Spiralia</taxon>
        <taxon>Lophotrochozoa</taxon>
        <taxon>Mollusca</taxon>
        <taxon>Gastropoda</taxon>
        <taxon>Heterobranchia</taxon>
        <taxon>Euthyneura</taxon>
        <taxon>Panpulmonata</taxon>
        <taxon>Sacoglossa</taxon>
        <taxon>Placobranchoidea</taxon>
        <taxon>Plakobranchidae</taxon>
        <taxon>Elysia</taxon>
    </lineage>
</organism>
<feature type="transmembrane region" description="Helical" evidence="2">
    <location>
        <begin position="40"/>
        <end position="61"/>
    </location>
</feature>
<proteinExistence type="predicted"/>
<evidence type="ECO:0000256" key="1">
    <source>
        <dbReference type="SAM" id="MobiDB-lite"/>
    </source>
</evidence>
<dbReference type="EMBL" id="BMAT01005034">
    <property type="protein sequence ID" value="GFR85732.1"/>
    <property type="molecule type" value="Genomic_DNA"/>
</dbReference>
<name>A0AAV4GJ34_9GAST</name>
<keyword evidence="2" id="KW-0812">Transmembrane</keyword>
<feature type="region of interest" description="Disordered" evidence="1">
    <location>
        <begin position="135"/>
        <end position="166"/>
    </location>
</feature>
<protein>
    <submittedName>
        <fullName evidence="3">Uncharacterized protein</fullName>
    </submittedName>
</protein>
<keyword evidence="2" id="KW-1133">Transmembrane helix</keyword>
<reference evidence="3 4" key="1">
    <citation type="journal article" date="2021" name="Elife">
        <title>Chloroplast acquisition without the gene transfer in kleptoplastic sea slugs, Plakobranchus ocellatus.</title>
        <authorList>
            <person name="Maeda T."/>
            <person name="Takahashi S."/>
            <person name="Yoshida T."/>
            <person name="Shimamura S."/>
            <person name="Takaki Y."/>
            <person name="Nagai Y."/>
            <person name="Toyoda A."/>
            <person name="Suzuki Y."/>
            <person name="Arimoto A."/>
            <person name="Ishii H."/>
            <person name="Satoh N."/>
            <person name="Nishiyama T."/>
            <person name="Hasebe M."/>
            <person name="Maruyama T."/>
            <person name="Minagawa J."/>
            <person name="Obokata J."/>
            <person name="Shigenobu S."/>
        </authorList>
    </citation>
    <scope>NUCLEOTIDE SEQUENCE [LARGE SCALE GENOMIC DNA]</scope>
</reference>
<keyword evidence="4" id="KW-1185">Reference proteome</keyword>
<gene>
    <name evidence="3" type="ORF">ElyMa_002448400</name>
</gene>